<dbReference type="GeneID" id="64670724"/>
<dbReference type="InterPro" id="IPR027417">
    <property type="entry name" value="P-loop_NTPase"/>
</dbReference>
<dbReference type="Gene3D" id="3.40.50.300">
    <property type="entry name" value="P-loop containing nucleotide triphosphate hydrolases"/>
    <property type="match status" value="1"/>
</dbReference>
<evidence type="ECO:0000259" key="2">
    <source>
        <dbReference type="PROSITE" id="PS50837"/>
    </source>
</evidence>
<feature type="domain" description="NACHT" evidence="2">
    <location>
        <begin position="53"/>
        <end position="212"/>
    </location>
</feature>
<evidence type="ECO:0000256" key="1">
    <source>
        <dbReference type="ARBA" id="ARBA00022737"/>
    </source>
</evidence>
<dbReference type="EMBL" id="JABBWK010000001">
    <property type="protein sequence ID" value="KAG1908905.1"/>
    <property type="molecule type" value="Genomic_DNA"/>
</dbReference>
<dbReference type="InterPro" id="IPR007111">
    <property type="entry name" value="NACHT_NTPase"/>
</dbReference>
<organism evidence="3 4">
    <name type="scientific">Suillus fuscotomentosus</name>
    <dbReference type="NCBI Taxonomy" id="1912939"/>
    <lineage>
        <taxon>Eukaryota</taxon>
        <taxon>Fungi</taxon>
        <taxon>Dikarya</taxon>
        <taxon>Basidiomycota</taxon>
        <taxon>Agaricomycotina</taxon>
        <taxon>Agaricomycetes</taxon>
        <taxon>Agaricomycetidae</taxon>
        <taxon>Boletales</taxon>
        <taxon>Suillineae</taxon>
        <taxon>Suillaceae</taxon>
        <taxon>Suillus</taxon>
    </lineage>
</organism>
<dbReference type="AlphaFoldDB" id="A0AAD4EMI0"/>
<dbReference type="RefSeq" id="XP_041234480.1">
    <property type="nucleotide sequence ID" value="XM_041376426.1"/>
</dbReference>
<dbReference type="Proteomes" id="UP001195769">
    <property type="component" value="Unassembled WGS sequence"/>
</dbReference>
<comment type="caution">
    <text evidence="3">The sequence shown here is derived from an EMBL/GenBank/DDBJ whole genome shotgun (WGS) entry which is preliminary data.</text>
</comment>
<dbReference type="PROSITE" id="PS50837">
    <property type="entry name" value="NACHT"/>
    <property type="match status" value="1"/>
</dbReference>
<keyword evidence="1" id="KW-0677">Repeat</keyword>
<dbReference type="SUPFAM" id="SSF52540">
    <property type="entry name" value="P-loop containing nucleoside triphosphate hydrolases"/>
    <property type="match status" value="1"/>
</dbReference>
<name>A0AAD4EMI0_9AGAM</name>
<evidence type="ECO:0000313" key="4">
    <source>
        <dbReference type="Proteomes" id="UP001195769"/>
    </source>
</evidence>
<proteinExistence type="predicted"/>
<reference evidence="3" key="1">
    <citation type="journal article" date="2020" name="New Phytol.">
        <title>Comparative genomics reveals dynamic genome evolution in host specialist ectomycorrhizal fungi.</title>
        <authorList>
            <person name="Lofgren L.A."/>
            <person name="Nguyen N.H."/>
            <person name="Vilgalys R."/>
            <person name="Ruytinx J."/>
            <person name="Liao H.L."/>
            <person name="Branco S."/>
            <person name="Kuo A."/>
            <person name="LaButti K."/>
            <person name="Lipzen A."/>
            <person name="Andreopoulos W."/>
            <person name="Pangilinan J."/>
            <person name="Riley R."/>
            <person name="Hundley H."/>
            <person name="Na H."/>
            <person name="Barry K."/>
            <person name="Grigoriev I.V."/>
            <person name="Stajich J.E."/>
            <person name="Kennedy P.G."/>
        </authorList>
    </citation>
    <scope>NUCLEOTIDE SEQUENCE</scope>
    <source>
        <strain evidence="3">FC203</strain>
    </source>
</reference>
<gene>
    <name evidence="3" type="ORF">F5891DRAFT_974192</name>
</gene>
<sequence>MTEVTWKELSQVAVLGAQYDSPERQPHPKCLEGTRVNLRTFIRELLDKRETSQIIWLHGTAGVGKSAVAFTVAEEMKGLMMTETTTIETRLAGTFFFSRNHTQRSTAGHFFVTLAYQLGINFPSVKTDVSRAIRENPAVLGSSQSLRAQMIALFRQPLRHLQYRLREFPPPVLVVDALDECQPETVADLISLLGEALRDPELPVFHILLTSRLEEHIRKAIQKEEMRTLVYEIPVNTSGEGVAGTISLDGEDVDNDICTFFQHSFMELRNRHPDFPQPTADKLARLANRAGRRFIVASTMMKFVDDGYNDPRDRLELMLELTNELLPGTEVYELYNRILSTCSNPNRAYQHLSIVAALADPLPISQISKLLGPGQGSDAETTLKQLRSFIGIPTDSSDLVKIHHPSIRDYASDSSNCRLPGLQPILPHSLLAYSSFRLMIQDIPARTALMNALLELKSQNQAMQPHDPRNLQQSLAFIVEPPEPLTVLMGLLWLRGARGSGLRSWLGTLDGQTHSGREWLETLSGREWLKTLSGREWLETLSGREWLETPSGKEWLETPSGREWLETPSGKEWLKMPSGKEWLKTPSGREWLETPSGREWLKTLRGREWLKTPSGRRWSEIQEWLETRRGRTWPETYIAKEWPETSSGRERLETPNGRRWLDTPSGREWLETPTGREWLETPSGREWLETPKAREWLKTPNGREWLQTPNAREWLKTPNAREWLKTLNGKEWLQTPNAREWLKTPNGREWLQTSNAREWLKTPSAREWLKTPNGREWLETSSGREWLQTPNAKQWLKTPNGREWVQTPNAREWLQTPNAREWLKTPNGREWLQTPSGREWPETPSGREWLKTPNAREWLKTPNGREWLQTSNAREWLRTLNGREWLKILNGREWLETPGGGEWLETPSGREWLQTLDAREWLKTGHGMVWLETPSAREWLKTQHGMAWLETQSAIEWLETQNGYDRLQILNELQTPIRRAWLDTFCGREWLLTQSGREWLLIHSAQEWFLTLGGQKWLGTLDGREWLRTPEFRMSNIGCWREIQ</sequence>
<accession>A0AAD4EMI0</accession>
<keyword evidence="4" id="KW-1185">Reference proteome</keyword>
<dbReference type="InterPro" id="IPR056884">
    <property type="entry name" value="NPHP3-like_N"/>
</dbReference>
<evidence type="ECO:0000313" key="3">
    <source>
        <dbReference type="EMBL" id="KAG1908905.1"/>
    </source>
</evidence>
<dbReference type="Pfam" id="PF24883">
    <property type="entry name" value="NPHP3_N"/>
    <property type="match status" value="1"/>
</dbReference>
<protein>
    <recommendedName>
        <fullName evidence="2">NACHT domain-containing protein</fullName>
    </recommendedName>
</protein>